<dbReference type="RefSeq" id="WP_010891739.1">
    <property type="nucleotide sequence ID" value="NZ_CP021988.1"/>
</dbReference>
<dbReference type="Gene3D" id="1.20.5.5270">
    <property type="match status" value="1"/>
</dbReference>
<evidence type="ECO:0000256" key="18">
    <source>
        <dbReference type="PIRSR" id="PIRSR001174-2"/>
    </source>
</evidence>
<dbReference type="GO" id="GO:0005737">
    <property type="term" value="C:cytoplasm"/>
    <property type="evidence" value="ECO:0007669"/>
    <property type="project" value="UniProtKB-SubCell"/>
</dbReference>
<dbReference type="InterPro" id="IPR027065">
    <property type="entry name" value="Lon_Prtase"/>
</dbReference>
<dbReference type="InterPro" id="IPR020568">
    <property type="entry name" value="Ribosomal_Su5_D2-typ_SF"/>
</dbReference>
<evidence type="ECO:0000256" key="5">
    <source>
        <dbReference type="ARBA" id="ARBA00022801"/>
    </source>
</evidence>
<dbReference type="EC" id="3.4.21.53" evidence="12 15"/>
<dbReference type="GO" id="GO:0034605">
    <property type="term" value="P:cellular response to heat"/>
    <property type="evidence" value="ECO:0007669"/>
    <property type="project" value="UniProtKB-UniRule"/>
</dbReference>
<dbReference type="CDD" id="cd19500">
    <property type="entry name" value="RecA-like_Lon"/>
    <property type="match status" value="1"/>
</dbReference>
<dbReference type="InterPro" id="IPR008269">
    <property type="entry name" value="Lon_proteolytic"/>
</dbReference>
<dbReference type="Pfam" id="PF00004">
    <property type="entry name" value="AAA"/>
    <property type="match status" value="1"/>
</dbReference>
<dbReference type="Proteomes" id="UP000197054">
    <property type="component" value="Chromosome"/>
</dbReference>
<dbReference type="Pfam" id="PF05362">
    <property type="entry name" value="Lon_C"/>
    <property type="match status" value="1"/>
</dbReference>
<evidence type="ECO:0000313" key="24">
    <source>
        <dbReference type="Proteomes" id="UP000197054"/>
    </source>
</evidence>
<comment type="function">
    <text evidence="11 15">ATP-dependent serine protease that mediates the selective degradation of mutant and abnormal proteins as well as certain short-lived regulatory proteins. Required for cellular homeostasis and for survival from DNA damage and developmental changes induced by stress. Degrades polypeptides processively to yield small peptide fragments that are 5 to 10 amino acids long. Binds to DNA in a double-stranded, site-specific manner.</text>
</comment>
<evidence type="ECO:0000256" key="20">
    <source>
        <dbReference type="RuleBase" id="RU000591"/>
    </source>
</evidence>
<dbReference type="Gene3D" id="1.10.8.60">
    <property type="match status" value="1"/>
</dbReference>
<dbReference type="GO" id="GO:0043565">
    <property type="term" value="F:sequence-specific DNA binding"/>
    <property type="evidence" value="ECO:0007669"/>
    <property type="project" value="UniProtKB-UniRule"/>
</dbReference>
<dbReference type="OMA" id="EYFLHQQ"/>
<dbReference type="SUPFAM" id="SSF54211">
    <property type="entry name" value="Ribosomal protein S5 domain 2-like"/>
    <property type="match status" value="1"/>
</dbReference>
<keyword evidence="3 15" id="KW-0645">Protease</keyword>
<keyword evidence="6 15" id="KW-0720">Serine protease</keyword>
<evidence type="ECO:0000256" key="2">
    <source>
        <dbReference type="ARBA" id="ARBA00022490"/>
    </source>
</evidence>
<dbReference type="GO" id="GO:0006515">
    <property type="term" value="P:protein quality control for misfolded or incompletely synthesized proteins"/>
    <property type="evidence" value="ECO:0007669"/>
    <property type="project" value="UniProtKB-UniRule"/>
</dbReference>
<name>A0AAC9X734_UREPR</name>
<dbReference type="EMBL" id="CP021991">
    <property type="protein sequence ID" value="ASD30019.1"/>
    <property type="molecule type" value="Genomic_DNA"/>
</dbReference>
<dbReference type="FunFam" id="3.40.50.300:FF:000021">
    <property type="entry name" value="Lon protease homolog"/>
    <property type="match status" value="1"/>
</dbReference>
<keyword evidence="8 15" id="KW-0346">Stress response</keyword>
<dbReference type="PRINTS" id="PR00830">
    <property type="entry name" value="ENDOLAPTASE"/>
</dbReference>
<evidence type="ECO:0000256" key="7">
    <source>
        <dbReference type="ARBA" id="ARBA00022840"/>
    </source>
</evidence>
<comment type="catalytic activity">
    <reaction evidence="10 15 16 19">
        <text>Hydrolysis of proteins in presence of ATP.</text>
        <dbReference type="EC" id="3.4.21.53"/>
    </reaction>
</comment>
<dbReference type="PROSITE" id="PS51786">
    <property type="entry name" value="LON_PROTEOLYTIC"/>
    <property type="match status" value="1"/>
</dbReference>
<dbReference type="InterPro" id="IPR003111">
    <property type="entry name" value="Lon_prtase_N"/>
</dbReference>
<evidence type="ECO:0000256" key="17">
    <source>
        <dbReference type="PIRSR" id="PIRSR001174-1"/>
    </source>
</evidence>
<dbReference type="SMR" id="A0AAC9X734"/>
<dbReference type="InterPro" id="IPR027417">
    <property type="entry name" value="P-loop_NTPase"/>
</dbReference>
<dbReference type="Gene3D" id="2.30.130.40">
    <property type="entry name" value="LON domain-like"/>
    <property type="match status" value="1"/>
</dbReference>
<feature type="domain" description="Lon proteolytic" evidence="21">
    <location>
        <begin position="605"/>
        <end position="790"/>
    </location>
</feature>
<dbReference type="Pfam" id="PF02190">
    <property type="entry name" value="LON_substr_bdg"/>
    <property type="match status" value="1"/>
</dbReference>
<dbReference type="InterPro" id="IPR003959">
    <property type="entry name" value="ATPase_AAA_core"/>
</dbReference>
<dbReference type="Gene3D" id="3.40.50.300">
    <property type="entry name" value="P-loop containing nucleotide triphosphate hydrolases"/>
    <property type="match status" value="1"/>
</dbReference>
<sequence>MKKPILISRAIVVLPYETTTIEVGRPKSIQAIDLAKQSSSKEIIIISQKDIDTDEVVNFDELYKVGTLVKIKSIIDNFDEGYSIEVEGLKAVYINNENDVIDAIEYEYEDVITNPILSNKDEIAINGINSEIFNIINKRSRHKNINFDNMHALISLEKEKFAYLAAATYINDYDNEISEKTIEDRINILLQPNLLLVHETILHLLFDQLVDKRVIEDEVEKTITDKINNNFQKQQREFYLREKLKVVKEQLGELSSREEDADKIRAKIEDLELPPNVKERALAELNRFENAMSSNESSVIKSYLDWLLDLPWTQQGVDNTDLMSVRTHLDDNHYGIEKVKERILEYLALRMRNPNLKGPIICLVGPPGVGKTSLVTSIAQALNKKFVKVSLGGVRDESEIRGHRKTYVGAMPGRIIKGMKKAGVINPLFLLDEIDKMTSDQRGDPAAAMLEVLDPEQNKNFSDNYIEEEYDLSKVMFMATANYYQQIPYALIDRLEVIELSSYTAIEKREIAKSHLLKRIFMDAKLNENELIFTDDALDFIINHYTKEAGVRELDRQLGHIVRKYIVETYKNKNNQSPLNLKVDEAMIIKYLGKIKFDFNKKEETTIPGIVNGMAYTAAGGDLLPIEVNHSTNGKGGNVTITGNLEKTMNESVSVALGFVKANADKYGIDTKKVSFKEIDIHVHVPSGGIPKDGPSAGIAITTAIISSLSQRPVRTTLSMTGEIMLRGNVGIIGGVKEKVISAYRAGVREIILPIDDERYLEDVPKYILDDIKIHLVKHYDEVYNIVFGEK</sequence>
<evidence type="ECO:0000313" key="23">
    <source>
        <dbReference type="EMBL" id="ASD30019.1"/>
    </source>
</evidence>
<dbReference type="InterPro" id="IPR027543">
    <property type="entry name" value="Lon_bac"/>
</dbReference>
<evidence type="ECO:0000256" key="15">
    <source>
        <dbReference type="HAMAP-Rule" id="MF_01973"/>
    </source>
</evidence>
<dbReference type="PIRSF" id="PIRSF001174">
    <property type="entry name" value="Lon_proteas"/>
    <property type="match status" value="1"/>
</dbReference>
<dbReference type="InterPro" id="IPR004815">
    <property type="entry name" value="Lon_bac/euk-typ"/>
</dbReference>
<organism evidence="23 24">
    <name type="scientific">Ureaplasma parvum</name>
    <name type="common">Ureaplasma urealyticum biotype 1</name>
    <dbReference type="NCBI Taxonomy" id="134821"/>
    <lineage>
        <taxon>Bacteria</taxon>
        <taxon>Bacillati</taxon>
        <taxon>Mycoplasmatota</taxon>
        <taxon>Mycoplasmoidales</taxon>
        <taxon>Mycoplasmoidaceae</taxon>
        <taxon>Ureaplasma</taxon>
    </lineage>
</organism>
<dbReference type="PROSITE" id="PS01046">
    <property type="entry name" value="LON_SER"/>
    <property type="match status" value="1"/>
</dbReference>
<evidence type="ECO:0000256" key="12">
    <source>
        <dbReference type="ARBA" id="ARBA00066743"/>
    </source>
</evidence>
<feature type="domain" description="Lon N-terminal" evidence="22">
    <location>
        <begin position="3"/>
        <end position="209"/>
    </location>
</feature>
<reference evidence="23 24" key="1">
    <citation type="submission" date="2017-06" db="EMBL/GenBank/DDBJ databases">
        <title>Genome Sequencing and Comparative Genomics Analysis of Five Ureaplasma Urealyticums with Different Drug Resistance.</title>
        <authorList>
            <person name="Ma L."/>
            <person name="Jia T."/>
        </authorList>
    </citation>
    <scope>NUCLEOTIDE SEQUENCE [LARGE SCALE GENOMIC DNA]</scope>
    <source>
        <strain evidence="24">hebnu uu3</strain>
    </source>
</reference>
<evidence type="ECO:0000256" key="10">
    <source>
        <dbReference type="ARBA" id="ARBA00050665"/>
    </source>
</evidence>
<dbReference type="AlphaFoldDB" id="A0AAC9X734"/>
<evidence type="ECO:0000256" key="1">
    <source>
        <dbReference type="ARBA" id="ARBA00004496"/>
    </source>
</evidence>
<feature type="active site" evidence="15 17">
    <location>
        <position position="696"/>
    </location>
</feature>
<gene>
    <name evidence="15 23" type="primary">lon</name>
    <name evidence="23" type="ORF">CEG42_02175</name>
</gene>
<dbReference type="PROSITE" id="PS51787">
    <property type="entry name" value="LON_N"/>
    <property type="match status" value="1"/>
</dbReference>
<dbReference type="InterPro" id="IPR046336">
    <property type="entry name" value="Lon_prtase_N_sf"/>
</dbReference>
<comment type="subunit">
    <text evidence="9 15 16">Homohexamer. Organized in a ring with a central cavity.</text>
</comment>
<dbReference type="GO" id="GO:0005524">
    <property type="term" value="F:ATP binding"/>
    <property type="evidence" value="ECO:0007669"/>
    <property type="project" value="UniProtKB-UniRule"/>
</dbReference>
<evidence type="ECO:0000256" key="16">
    <source>
        <dbReference type="PIRNR" id="PIRNR001174"/>
    </source>
</evidence>
<comment type="similarity">
    <text evidence="15 16 19 20">Belongs to the peptidase S16 family.</text>
</comment>
<feature type="active site" evidence="15 17">
    <location>
        <position position="739"/>
    </location>
</feature>
<dbReference type="Pfam" id="PF22667">
    <property type="entry name" value="Lon_lid"/>
    <property type="match status" value="1"/>
</dbReference>
<evidence type="ECO:0000256" key="9">
    <source>
        <dbReference type="ARBA" id="ARBA00026070"/>
    </source>
</evidence>
<evidence type="ECO:0000256" key="4">
    <source>
        <dbReference type="ARBA" id="ARBA00022741"/>
    </source>
</evidence>
<evidence type="ECO:0000259" key="22">
    <source>
        <dbReference type="PROSITE" id="PS51787"/>
    </source>
</evidence>
<comment type="subcellular location">
    <subcellularLocation>
        <location evidence="1 15 16">Cytoplasm</location>
    </subcellularLocation>
</comment>
<dbReference type="NCBIfam" id="TIGR00763">
    <property type="entry name" value="lon"/>
    <property type="match status" value="1"/>
</dbReference>
<dbReference type="SUPFAM" id="SSF52540">
    <property type="entry name" value="P-loop containing nucleoside triphosphate hydrolases"/>
    <property type="match status" value="1"/>
</dbReference>
<evidence type="ECO:0000256" key="14">
    <source>
        <dbReference type="ARBA" id="ARBA00082722"/>
    </source>
</evidence>
<dbReference type="InterPro" id="IPR008268">
    <property type="entry name" value="Peptidase_S16_AS"/>
</dbReference>
<keyword evidence="2 15" id="KW-0963">Cytoplasm</keyword>
<accession>A0AAC9X734</accession>
<evidence type="ECO:0000256" key="8">
    <source>
        <dbReference type="ARBA" id="ARBA00023016"/>
    </source>
</evidence>
<proteinExistence type="evidence at transcript level"/>
<dbReference type="Gene3D" id="3.30.230.10">
    <property type="match status" value="1"/>
</dbReference>
<evidence type="ECO:0000256" key="6">
    <source>
        <dbReference type="ARBA" id="ARBA00022825"/>
    </source>
</evidence>
<evidence type="ECO:0000259" key="21">
    <source>
        <dbReference type="PROSITE" id="PS51786"/>
    </source>
</evidence>
<dbReference type="SUPFAM" id="SSF88697">
    <property type="entry name" value="PUA domain-like"/>
    <property type="match status" value="1"/>
</dbReference>
<dbReference type="Gene3D" id="1.20.58.1480">
    <property type="match status" value="1"/>
</dbReference>
<evidence type="ECO:0000256" key="11">
    <source>
        <dbReference type="ARBA" id="ARBA00053875"/>
    </source>
</evidence>
<comment type="induction">
    <text evidence="15">By heat shock.</text>
</comment>
<evidence type="ECO:0000256" key="13">
    <source>
        <dbReference type="ARBA" id="ARBA00071934"/>
    </source>
</evidence>
<dbReference type="GeneID" id="29672351"/>
<dbReference type="SMART" id="SM00382">
    <property type="entry name" value="AAA"/>
    <property type="match status" value="1"/>
</dbReference>
<dbReference type="GO" id="GO:0004252">
    <property type="term" value="F:serine-type endopeptidase activity"/>
    <property type="evidence" value="ECO:0007669"/>
    <property type="project" value="UniProtKB-UniRule"/>
</dbReference>
<evidence type="ECO:0000256" key="3">
    <source>
        <dbReference type="ARBA" id="ARBA00022670"/>
    </source>
</evidence>
<keyword evidence="7 15" id="KW-0067">ATP-binding</keyword>
<dbReference type="GO" id="GO:0004176">
    <property type="term" value="F:ATP-dependent peptidase activity"/>
    <property type="evidence" value="ECO:0007669"/>
    <property type="project" value="UniProtKB-UniRule"/>
</dbReference>
<dbReference type="SMART" id="SM00464">
    <property type="entry name" value="LON"/>
    <property type="match status" value="1"/>
</dbReference>
<evidence type="ECO:0000256" key="19">
    <source>
        <dbReference type="PROSITE-ProRule" id="PRU01122"/>
    </source>
</evidence>
<keyword evidence="4 15" id="KW-0547">Nucleotide-binding</keyword>
<dbReference type="GO" id="GO:0016887">
    <property type="term" value="F:ATP hydrolysis activity"/>
    <property type="evidence" value="ECO:0007669"/>
    <property type="project" value="UniProtKB-UniRule"/>
</dbReference>
<protein>
    <recommendedName>
        <fullName evidence="13 15">Lon protease</fullName>
        <ecNumber evidence="12 15">3.4.21.53</ecNumber>
    </recommendedName>
    <alternativeName>
        <fullName evidence="14 15">ATP-dependent protease La</fullName>
    </alternativeName>
</protein>
<dbReference type="InterPro" id="IPR003593">
    <property type="entry name" value="AAA+_ATPase"/>
</dbReference>
<dbReference type="InterPro" id="IPR015947">
    <property type="entry name" value="PUA-like_sf"/>
</dbReference>
<dbReference type="InterPro" id="IPR014721">
    <property type="entry name" value="Ribsml_uS5_D2-typ_fold_subgr"/>
</dbReference>
<dbReference type="InterPro" id="IPR054594">
    <property type="entry name" value="Lon_lid"/>
</dbReference>
<keyword evidence="5 15" id="KW-0378">Hydrolase</keyword>
<dbReference type="PANTHER" id="PTHR10046">
    <property type="entry name" value="ATP DEPENDENT LON PROTEASE FAMILY MEMBER"/>
    <property type="match status" value="1"/>
</dbReference>
<feature type="binding site" evidence="15 18">
    <location>
        <begin position="365"/>
        <end position="372"/>
    </location>
    <ligand>
        <name>ATP</name>
        <dbReference type="ChEBI" id="CHEBI:30616"/>
    </ligand>
</feature>
<dbReference type="HAMAP" id="MF_01973">
    <property type="entry name" value="lon_bact"/>
    <property type="match status" value="1"/>
</dbReference>